<organism evidence="1">
    <name type="scientific">Arundo donax</name>
    <name type="common">Giant reed</name>
    <name type="synonym">Donax arundinaceus</name>
    <dbReference type="NCBI Taxonomy" id="35708"/>
    <lineage>
        <taxon>Eukaryota</taxon>
        <taxon>Viridiplantae</taxon>
        <taxon>Streptophyta</taxon>
        <taxon>Embryophyta</taxon>
        <taxon>Tracheophyta</taxon>
        <taxon>Spermatophyta</taxon>
        <taxon>Magnoliopsida</taxon>
        <taxon>Liliopsida</taxon>
        <taxon>Poales</taxon>
        <taxon>Poaceae</taxon>
        <taxon>PACMAD clade</taxon>
        <taxon>Arundinoideae</taxon>
        <taxon>Arundineae</taxon>
        <taxon>Arundo</taxon>
    </lineage>
</organism>
<reference evidence="1" key="1">
    <citation type="submission" date="2014-09" db="EMBL/GenBank/DDBJ databases">
        <authorList>
            <person name="Magalhaes I.L.F."/>
            <person name="Oliveira U."/>
            <person name="Santos F.R."/>
            <person name="Vidigal T.H.D.A."/>
            <person name="Brescovit A.D."/>
            <person name="Santos A.J."/>
        </authorList>
    </citation>
    <scope>NUCLEOTIDE SEQUENCE</scope>
    <source>
        <tissue evidence="1">Shoot tissue taken approximately 20 cm above the soil surface</tissue>
    </source>
</reference>
<reference evidence="1" key="2">
    <citation type="journal article" date="2015" name="Data Brief">
        <title>Shoot transcriptome of the giant reed, Arundo donax.</title>
        <authorList>
            <person name="Barrero R.A."/>
            <person name="Guerrero F.D."/>
            <person name="Moolhuijzen P."/>
            <person name="Goolsby J.A."/>
            <person name="Tidwell J."/>
            <person name="Bellgard S.E."/>
            <person name="Bellgard M.I."/>
        </authorList>
    </citation>
    <scope>NUCLEOTIDE SEQUENCE</scope>
    <source>
        <tissue evidence="1">Shoot tissue taken approximately 20 cm above the soil surface</tissue>
    </source>
</reference>
<name>A0A0A9VEM8_ARUDO</name>
<accession>A0A0A9VEM8</accession>
<protein>
    <submittedName>
        <fullName evidence="1">Uncharacterized protein</fullName>
    </submittedName>
</protein>
<evidence type="ECO:0000313" key="1">
    <source>
        <dbReference type="EMBL" id="JAE04547.1"/>
    </source>
</evidence>
<proteinExistence type="predicted"/>
<dbReference type="EMBL" id="GBRH01193349">
    <property type="protein sequence ID" value="JAE04547.1"/>
    <property type="molecule type" value="Transcribed_RNA"/>
</dbReference>
<sequence length="14" mass="1711">MMEMRNKARIICSK</sequence>